<proteinExistence type="predicted"/>
<dbReference type="PANTHER" id="PTHR12558:SF13">
    <property type="entry name" value="CELL DIVISION CYCLE PROTEIN 27 HOMOLOG"/>
    <property type="match status" value="1"/>
</dbReference>
<dbReference type="Proteomes" id="UP000323720">
    <property type="component" value="Unassembled WGS sequence"/>
</dbReference>
<dbReference type="Gene3D" id="1.25.40.10">
    <property type="entry name" value="Tetratricopeptide repeat domain"/>
    <property type="match status" value="4"/>
</dbReference>
<dbReference type="InterPro" id="IPR019734">
    <property type="entry name" value="TPR_rpt"/>
</dbReference>
<sequence>MNKGILLVCILIFFKTEAQTSVLNVADSLFANGNFSEAIKTYKSYENVDAVSYKLAKSYVAIGNYDEALHYYQVRIKVFPNDVLLKYDYGQLLAKTKNYQTAKSVFNQLIAMDSLHPNYPYELGLVYEQLQDSLALKSFKRSFKLDNGHQKSIFKLAKRQLQIRNYDSVDYYVDIGLKAYENNVELISLKAQNSYWKKDFENASIWFEKLLVLGENSQFVHEKLSSCYSEMSEVHKAIDQQKLAIAKDPNNVENIYKLGLLYTRISDYKQAENYIKKAIEIVDVPLDIEYMKLGTIQNQQKKYAEAIQSFQRALYENPNNKYAAFYLVFTKDQYYKDVNTRIKLYEDFILKYPKNLFLYKAKSRLQELKQEKFMNTD</sequence>
<name>A0A5D0RDR9_9FLAO</name>
<comment type="caution">
    <text evidence="2">The sequence shown here is derived from an EMBL/GenBank/DDBJ whole genome shotgun (WGS) entry which is preliminary data.</text>
</comment>
<gene>
    <name evidence="2" type="ORF">ES674_04710</name>
</gene>
<dbReference type="Pfam" id="PF13432">
    <property type="entry name" value="TPR_16"/>
    <property type="match status" value="1"/>
</dbReference>
<reference evidence="2 3" key="1">
    <citation type="submission" date="2019-08" db="EMBL/GenBank/DDBJ databases">
        <title>Genomes of Antarctic Bizionia species.</title>
        <authorList>
            <person name="Bowman J.P."/>
        </authorList>
    </citation>
    <scope>NUCLEOTIDE SEQUENCE [LARGE SCALE GENOMIC DNA]</scope>
    <source>
        <strain evidence="2 3">ADA-4</strain>
    </source>
</reference>
<evidence type="ECO:0000256" key="1">
    <source>
        <dbReference type="PROSITE-ProRule" id="PRU00339"/>
    </source>
</evidence>
<dbReference type="AlphaFoldDB" id="A0A5D0RDR9"/>
<dbReference type="OrthoDB" id="9810596at2"/>
<protein>
    <submittedName>
        <fullName evidence="2">Tetratricopeptide repeat protein</fullName>
    </submittedName>
</protein>
<evidence type="ECO:0000313" key="3">
    <source>
        <dbReference type="Proteomes" id="UP000323720"/>
    </source>
</evidence>
<dbReference type="InterPro" id="IPR011990">
    <property type="entry name" value="TPR-like_helical_dom_sf"/>
</dbReference>
<keyword evidence="1" id="KW-0802">TPR repeat</keyword>
<feature type="repeat" description="TPR" evidence="1">
    <location>
        <begin position="252"/>
        <end position="285"/>
    </location>
</feature>
<keyword evidence="3" id="KW-1185">Reference proteome</keyword>
<dbReference type="SMART" id="SM00028">
    <property type="entry name" value="TPR"/>
    <property type="match status" value="6"/>
</dbReference>
<dbReference type="EMBL" id="VSKK01000001">
    <property type="protein sequence ID" value="TYB79081.1"/>
    <property type="molecule type" value="Genomic_DNA"/>
</dbReference>
<feature type="repeat" description="TPR" evidence="1">
    <location>
        <begin position="49"/>
        <end position="82"/>
    </location>
</feature>
<accession>A0A5D0RDR9</accession>
<dbReference type="Pfam" id="PF00515">
    <property type="entry name" value="TPR_1"/>
    <property type="match status" value="1"/>
</dbReference>
<dbReference type="PANTHER" id="PTHR12558">
    <property type="entry name" value="CELL DIVISION CYCLE 16,23,27"/>
    <property type="match status" value="1"/>
</dbReference>
<organism evidence="2 3">
    <name type="scientific">Bizionia myxarmorum</name>
    <dbReference type="NCBI Taxonomy" id="291186"/>
    <lineage>
        <taxon>Bacteria</taxon>
        <taxon>Pseudomonadati</taxon>
        <taxon>Bacteroidota</taxon>
        <taxon>Flavobacteriia</taxon>
        <taxon>Flavobacteriales</taxon>
        <taxon>Flavobacteriaceae</taxon>
        <taxon>Bizionia</taxon>
    </lineage>
</organism>
<evidence type="ECO:0000313" key="2">
    <source>
        <dbReference type="EMBL" id="TYB79081.1"/>
    </source>
</evidence>
<feature type="repeat" description="TPR" evidence="1">
    <location>
        <begin position="287"/>
        <end position="320"/>
    </location>
</feature>
<dbReference type="PROSITE" id="PS50005">
    <property type="entry name" value="TPR"/>
    <property type="match status" value="3"/>
</dbReference>
<dbReference type="Pfam" id="PF13181">
    <property type="entry name" value="TPR_8"/>
    <property type="match status" value="1"/>
</dbReference>
<dbReference type="SUPFAM" id="SSF48452">
    <property type="entry name" value="TPR-like"/>
    <property type="match status" value="2"/>
</dbReference>
<dbReference type="RefSeq" id="WP_148402817.1">
    <property type="nucleotide sequence ID" value="NZ_VSKK01000001.1"/>
</dbReference>